<organism evidence="2 3">
    <name type="scientific">Micromonospora coxensis</name>
    <dbReference type="NCBI Taxonomy" id="356852"/>
    <lineage>
        <taxon>Bacteria</taxon>
        <taxon>Bacillati</taxon>
        <taxon>Actinomycetota</taxon>
        <taxon>Actinomycetes</taxon>
        <taxon>Micromonosporales</taxon>
        <taxon>Micromonosporaceae</taxon>
        <taxon>Micromonospora</taxon>
    </lineage>
</organism>
<keyword evidence="3" id="KW-1185">Reference proteome</keyword>
<sequence>MSSVVDVREEQRPRIGVVLTAHLVLAGAFVALVTAFLGRMLAEGVGPADMVTGQYDPKDMVPFGVSGANPFTWLYLAVGLLYLIGFVLGPALAVYTGVVLARGWRRYPPRARRLLLTATVVTVVLTVLRFTPALDTVHRWWLD</sequence>
<feature type="transmembrane region" description="Helical" evidence="1">
    <location>
        <begin position="15"/>
        <end position="37"/>
    </location>
</feature>
<keyword evidence="1" id="KW-1133">Transmembrane helix</keyword>
<evidence type="ECO:0000256" key="1">
    <source>
        <dbReference type="SAM" id="Phobius"/>
    </source>
</evidence>
<reference evidence="3" key="1">
    <citation type="submission" date="2016-06" db="EMBL/GenBank/DDBJ databases">
        <authorList>
            <person name="Varghese N."/>
            <person name="Submissions Spin"/>
        </authorList>
    </citation>
    <scope>NUCLEOTIDE SEQUENCE [LARGE SCALE GENOMIC DNA]</scope>
    <source>
        <strain evidence="3">DSM 45161</strain>
    </source>
</reference>
<dbReference type="OrthoDB" id="3393445at2"/>
<feature type="transmembrane region" description="Helical" evidence="1">
    <location>
        <begin position="113"/>
        <end position="131"/>
    </location>
</feature>
<evidence type="ECO:0000313" key="2">
    <source>
        <dbReference type="EMBL" id="SCG62532.1"/>
    </source>
</evidence>
<gene>
    <name evidence="2" type="ORF">GA0070614_3513</name>
</gene>
<name>A0A1C5IW42_9ACTN</name>
<dbReference type="EMBL" id="LT607753">
    <property type="protein sequence ID" value="SCG62532.1"/>
    <property type="molecule type" value="Genomic_DNA"/>
</dbReference>
<keyword evidence="1" id="KW-0472">Membrane</keyword>
<proteinExistence type="predicted"/>
<dbReference type="AlphaFoldDB" id="A0A1C5IW42"/>
<keyword evidence="1" id="KW-0812">Transmembrane</keyword>
<dbReference type="Proteomes" id="UP000198215">
    <property type="component" value="Chromosome I"/>
</dbReference>
<feature type="transmembrane region" description="Helical" evidence="1">
    <location>
        <begin position="73"/>
        <end position="101"/>
    </location>
</feature>
<dbReference type="RefSeq" id="WP_088976946.1">
    <property type="nucleotide sequence ID" value="NZ_LT607753.1"/>
</dbReference>
<evidence type="ECO:0000313" key="3">
    <source>
        <dbReference type="Proteomes" id="UP000198215"/>
    </source>
</evidence>
<protein>
    <submittedName>
        <fullName evidence="2">Uncharacterized protein</fullName>
    </submittedName>
</protein>
<accession>A0A1C5IW42</accession>